<dbReference type="AlphaFoldDB" id="A7NHJ6"/>
<dbReference type="RefSeq" id="WP_012119373.1">
    <property type="nucleotide sequence ID" value="NC_009767.1"/>
</dbReference>
<evidence type="ECO:0000256" key="1">
    <source>
        <dbReference type="ARBA" id="ARBA00005568"/>
    </source>
</evidence>
<dbReference type="HOGENOM" id="CLU_059964_4_1_0"/>
<sequence length="267" mass="28407">MLPINRVKQALKAGHPVYGTMLIESASSAYVLLLAHAGYDFVFIDMEHGVYDLGEVAGMIRVARLAGLTPLVRIPDLAYDLVARTLDAGAMGIMLPRVETVEQAQALVRYMKYPPEGVRGAAAGRGHTDYRGAAPRDLVRHMNEHTLVILQIERLEAVRRIDDLFAVPGVDVGLIGPFDLAISLGAASVTDSAVEAAIAQVLAAARRAGVACGIHSSDPQQVAGWKQRGMTMLMSGSDTQFFSAGAHQALHAMRQSETAPVADVGAV</sequence>
<gene>
    <name evidence="5" type="ordered locus">Rcas_0826</name>
</gene>
<dbReference type="eggNOG" id="COG3836">
    <property type="taxonomic scope" value="Bacteria"/>
</dbReference>
<dbReference type="Gene3D" id="3.20.20.60">
    <property type="entry name" value="Phosphoenolpyruvate-binding domains"/>
    <property type="match status" value="1"/>
</dbReference>
<organism evidence="5 6">
    <name type="scientific">Roseiflexus castenholzii (strain DSM 13941 / HLO8)</name>
    <dbReference type="NCBI Taxonomy" id="383372"/>
    <lineage>
        <taxon>Bacteria</taxon>
        <taxon>Bacillati</taxon>
        <taxon>Chloroflexota</taxon>
        <taxon>Chloroflexia</taxon>
        <taxon>Chloroflexales</taxon>
        <taxon>Roseiflexineae</taxon>
        <taxon>Roseiflexaceae</taxon>
        <taxon>Roseiflexus</taxon>
    </lineage>
</organism>
<reference evidence="5 6" key="1">
    <citation type="submission" date="2007-08" db="EMBL/GenBank/DDBJ databases">
        <title>Complete sequence of Roseiflexus castenholzii DSM 13941.</title>
        <authorList>
            <consortium name="US DOE Joint Genome Institute"/>
            <person name="Copeland A."/>
            <person name="Lucas S."/>
            <person name="Lapidus A."/>
            <person name="Barry K."/>
            <person name="Glavina del Rio T."/>
            <person name="Dalin E."/>
            <person name="Tice H."/>
            <person name="Pitluck S."/>
            <person name="Thompson L.S."/>
            <person name="Brettin T."/>
            <person name="Bruce D."/>
            <person name="Detter J.C."/>
            <person name="Han C."/>
            <person name="Tapia R."/>
            <person name="Schmutz J."/>
            <person name="Larimer F."/>
            <person name="Land M."/>
            <person name="Hauser L."/>
            <person name="Kyrpides N."/>
            <person name="Mikhailova N."/>
            <person name="Bryant D.A."/>
            <person name="Hanada S."/>
            <person name="Tsukatani Y."/>
            <person name="Richardson P."/>
        </authorList>
    </citation>
    <scope>NUCLEOTIDE SEQUENCE [LARGE SCALE GENOMIC DNA]</scope>
    <source>
        <strain evidence="6">DSM 13941 / HLO8</strain>
    </source>
</reference>
<dbReference type="KEGG" id="rca:Rcas_0826"/>
<keyword evidence="2" id="KW-0479">Metal-binding</keyword>
<comment type="similarity">
    <text evidence="1">Belongs to the HpcH/HpaI aldolase family.</text>
</comment>
<dbReference type="PANTHER" id="PTHR30502:SF0">
    <property type="entry name" value="PHOSPHOENOLPYRUVATE CARBOXYLASE FAMILY PROTEIN"/>
    <property type="match status" value="1"/>
</dbReference>
<dbReference type="GO" id="GO:0046872">
    <property type="term" value="F:metal ion binding"/>
    <property type="evidence" value="ECO:0007669"/>
    <property type="project" value="UniProtKB-KW"/>
</dbReference>
<feature type="domain" description="HpcH/HpaI aldolase/citrate lyase" evidence="4">
    <location>
        <begin position="23"/>
        <end position="242"/>
    </location>
</feature>
<dbReference type="SUPFAM" id="SSF51621">
    <property type="entry name" value="Phosphoenolpyruvate/pyruvate domain"/>
    <property type="match status" value="1"/>
</dbReference>
<name>A7NHJ6_ROSCS</name>
<proteinExistence type="inferred from homology"/>
<dbReference type="InterPro" id="IPR040442">
    <property type="entry name" value="Pyrv_kinase-like_dom_sf"/>
</dbReference>
<dbReference type="InterPro" id="IPR005000">
    <property type="entry name" value="Aldolase/citrate-lyase_domain"/>
</dbReference>
<evidence type="ECO:0000256" key="3">
    <source>
        <dbReference type="ARBA" id="ARBA00023239"/>
    </source>
</evidence>
<keyword evidence="3" id="KW-0456">Lyase</keyword>
<accession>A7NHJ6</accession>
<keyword evidence="6" id="KW-1185">Reference proteome</keyword>
<evidence type="ECO:0000259" key="4">
    <source>
        <dbReference type="Pfam" id="PF03328"/>
    </source>
</evidence>
<dbReference type="PANTHER" id="PTHR30502">
    <property type="entry name" value="2-KETO-3-DEOXY-L-RHAMNONATE ALDOLASE"/>
    <property type="match status" value="1"/>
</dbReference>
<evidence type="ECO:0000256" key="2">
    <source>
        <dbReference type="ARBA" id="ARBA00022723"/>
    </source>
</evidence>
<dbReference type="InterPro" id="IPR050251">
    <property type="entry name" value="HpcH-HpaI_aldolase"/>
</dbReference>
<evidence type="ECO:0000313" key="6">
    <source>
        <dbReference type="Proteomes" id="UP000000263"/>
    </source>
</evidence>
<dbReference type="GO" id="GO:0005737">
    <property type="term" value="C:cytoplasm"/>
    <property type="evidence" value="ECO:0007669"/>
    <property type="project" value="TreeGrafter"/>
</dbReference>
<dbReference type="InterPro" id="IPR015813">
    <property type="entry name" value="Pyrv/PenolPyrv_kinase-like_dom"/>
</dbReference>
<protein>
    <submittedName>
        <fullName evidence="5">HpcH/HpaI aldolase</fullName>
    </submittedName>
</protein>
<dbReference type="GO" id="GO:0016832">
    <property type="term" value="F:aldehyde-lyase activity"/>
    <property type="evidence" value="ECO:0007669"/>
    <property type="project" value="TreeGrafter"/>
</dbReference>
<dbReference type="OrthoDB" id="86160at2"/>
<dbReference type="EMBL" id="CP000804">
    <property type="protein sequence ID" value="ABU56943.1"/>
    <property type="molecule type" value="Genomic_DNA"/>
</dbReference>
<dbReference type="Proteomes" id="UP000000263">
    <property type="component" value="Chromosome"/>
</dbReference>
<dbReference type="Pfam" id="PF03328">
    <property type="entry name" value="HpcH_HpaI"/>
    <property type="match status" value="1"/>
</dbReference>
<dbReference type="STRING" id="383372.Rcas_0826"/>
<evidence type="ECO:0000313" key="5">
    <source>
        <dbReference type="EMBL" id="ABU56943.1"/>
    </source>
</evidence>